<dbReference type="Pfam" id="PF01522">
    <property type="entry name" value="Polysacc_deac_1"/>
    <property type="match status" value="1"/>
</dbReference>
<dbReference type="InterPro" id="IPR002509">
    <property type="entry name" value="NODB_dom"/>
</dbReference>
<name>A0A101JB23_9ACTN</name>
<feature type="domain" description="NodB homology" evidence="3">
    <location>
        <begin position="53"/>
        <end position="228"/>
    </location>
</feature>
<dbReference type="SUPFAM" id="SSF88713">
    <property type="entry name" value="Glycoside hydrolase/deacetylase"/>
    <property type="match status" value="1"/>
</dbReference>
<dbReference type="InterPro" id="IPR011330">
    <property type="entry name" value="Glyco_hydro/deAcase_b/a-brl"/>
</dbReference>
<dbReference type="Proteomes" id="UP000053244">
    <property type="component" value="Unassembled WGS sequence"/>
</dbReference>
<comment type="caution">
    <text evidence="4">The sequence shown here is derived from an EMBL/GenBank/DDBJ whole genome shotgun (WGS) entry which is preliminary data.</text>
</comment>
<keyword evidence="2" id="KW-0732">Signal</keyword>
<dbReference type="Gene3D" id="3.20.20.370">
    <property type="entry name" value="Glycoside hydrolase/deacetylase"/>
    <property type="match status" value="1"/>
</dbReference>
<organism evidence="4 5">
    <name type="scientific">Actinoplanes awajinensis subsp. mycoplanecinus</name>
    <dbReference type="NCBI Taxonomy" id="135947"/>
    <lineage>
        <taxon>Bacteria</taxon>
        <taxon>Bacillati</taxon>
        <taxon>Actinomycetota</taxon>
        <taxon>Actinomycetes</taxon>
        <taxon>Micromonosporales</taxon>
        <taxon>Micromonosporaceae</taxon>
        <taxon>Actinoplanes</taxon>
    </lineage>
</organism>
<evidence type="ECO:0000259" key="3">
    <source>
        <dbReference type="PROSITE" id="PS51677"/>
    </source>
</evidence>
<dbReference type="GO" id="GO:0005975">
    <property type="term" value="P:carbohydrate metabolic process"/>
    <property type="evidence" value="ECO:0007669"/>
    <property type="project" value="InterPro"/>
</dbReference>
<accession>A0A101JB23</accession>
<keyword evidence="5" id="KW-1185">Reference proteome</keyword>
<evidence type="ECO:0000313" key="5">
    <source>
        <dbReference type="Proteomes" id="UP000053244"/>
    </source>
</evidence>
<dbReference type="EMBL" id="LLZH01000331">
    <property type="protein sequence ID" value="KUL23478.1"/>
    <property type="molecule type" value="Genomic_DNA"/>
</dbReference>
<proteinExistence type="predicted"/>
<dbReference type="PANTHER" id="PTHR34216">
    <property type="match status" value="1"/>
</dbReference>
<evidence type="ECO:0000256" key="1">
    <source>
        <dbReference type="ARBA" id="ARBA00004613"/>
    </source>
</evidence>
<comment type="subcellular location">
    <subcellularLocation>
        <location evidence="1">Secreted</location>
    </subcellularLocation>
</comment>
<reference evidence="4 5" key="1">
    <citation type="submission" date="2015-10" db="EMBL/GenBank/DDBJ databases">
        <authorList>
            <person name="Gilbert D.G."/>
        </authorList>
    </citation>
    <scope>NUCLEOTIDE SEQUENCE [LARGE SCALE GENOMIC DNA]</scope>
    <source>
        <strain evidence="4 5">NRRL B-16712</strain>
    </source>
</reference>
<sequence>MYHSVQAYHDDPYQVTVRPDRFEHQLRWLHRHGRRGVSMRELLRRRRSGHDARLVGLTFDDGYADFVTEALPALVRHGFTATVFVVAGALGGWNTWDDPGPRKRLLTATQVRQVAAAGMEIGSHGLHHVHLPGLGPTELAEHLLRSRGALSALAGGPVTGFCYPYGDAGPRETAAVAAAGYEYACAAGRELPAGPLTLPRTFVGDRDTPPRLYAKLARHRLTTGRVPV</sequence>
<protein>
    <submittedName>
        <fullName evidence="4">Polysaccharide deacetylase</fullName>
    </submittedName>
</protein>
<dbReference type="AlphaFoldDB" id="A0A101JB23"/>
<dbReference type="OrthoDB" id="9782872at2"/>
<dbReference type="GO" id="GO:0005576">
    <property type="term" value="C:extracellular region"/>
    <property type="evidence" value="ECO:0007669"/>
    <property type="project" value="UniProtKB-SubCell"/>
</dbReference>
<dbReference type="CDD" id="cd10918">
    <property type="entry name" value="CE4_NodB_like_5s_6s"/>
    <property type="match status" value="1"/>
</dbReference>
<dbReference type="InterPro" id="IPR051398">
    <property type="entry name" value="Polysacch_Deacetylase"/>
</dbReference>
<gene>
    <name evidence="4" type="ORF">ADL15_45710</name>
</gene>
<dbReference type="GO" id="GO:0016810">
    <property type="term" value="F:hydrolase activity, acting on carbon-nitrogen (but not peptide) bonds"/>
    <property type="evidence" value="ECO:0007669"/>
    <property type="project" value="InterPro"/>
</dbReference>
<evidence type="ECO:0000313" key="4">
    <source>
        <dbReference type="EMBL" id="KUL23478.1"/>
    </source>
</evidence>
<dbReference type="PANTHER" id="PTHR34216:SF3">
    <property type="entry name" value="POLY-BETA-1,6-N-ACETYL-D-GLUCOSAMINE N-DEACETYLASE"/>
    <property type="match status" value="1"/>
</dbReference>
<dbReference type="PROSITE" id="PS51677">
    <property type="entry name" value="NODB"/>
    <property type="match status" value="1"/>
</dbReference>
<evidence type="ECO:0000256" key="2">
    <source>
        <dbReference type="ARBA" id="ARBA00022729"/>
    </source>
</evidence>